<dbReference type="Pfam" id="PF15495">
    <property type="entry name" value="Fimbrillin_C"/>
    <property type="match status" value="1"/>
</dbReference>
<dbReference type="InterPro" id="IPR047786">
    <property type="entry name" value="Mfa1_fim"/>
</dbReference>
<feature type="domain" description="Major fimbrial subunit protein N-terminal" evidence="1">
    <location>
        <begin position="37"/>
        <end position="143"/>
    </location>
</feature>
<dbReference type="InterPro" id="IPR029140">
    <property type="entry name" value="Mfa1_C"/>
</dbReference>
<dbReference type="PROSITE" id="PS51257">
    <property type="entry name" value="PROKAR_LIPOPROTEIN"/>
    <property type="match status" value="1"/>
</dbReference>
<dbReference type="Pfam" id="PF06321">
    <property type="entry name" value="P_gingi_FimA"/>
    <property type="match status" value="1"/>
</dbReference>
<proteinExistence type="predicted"/>
<evidence type="ECO:0000313" key="3">
    <source>
        <dbReference type="EMBL" id="CCO21881.1"/>
    </source>
</evidence>
<sequence>MKKQIFAMATLMAFGLVGCVKEVGNSGKNPEANANVAYLSINVETKKETRGGSNELKGSDAENAIKSLYLVTFDASGKLVGIPGGSSNYIAIIPGAEKPAAVKISAAAKNLMVIANPGTKLLAAINALTTGNTFTNFNAAIADVTIAEIVGDTATGFAMITGGDEAASPVLDPFVNIDGRLSVVTTTEADAKAEAEKPEKRVTVKLERISSKLVVKPNPGGVTTTQQGASFTFGTWTVDALNETYFPFAEKTLGNNHTPGDYAKNFYTKDPNYSGNTGIVYGTVDSSAGSYAPILPWDNHYGWIAGEGPAYVIENTMEAAEQKFENATRIVLKAKYYPAGLAASGDWFSFAGLNYNTLGDLRTAYGAAADGSNLKNACNDFHAAIEAYYAAHTSLGTLAATGFADLTTDELAAVQDGGEVMKGENMIRWYQGGQNYYYYEIRHDNEADGTMAFGKYGVVRNNWYNLTLNNVSGPGTPWYPDINNPGPGDPDPENPIDDEVGYLGITVSVAKWIVWDTGFNI</sequence>
<dbReference type="GO" id="GO:0009418">
    <property type="term" value="C:pilus shaft"/>
    <property type="evidence" value="ECO:0007669"/>
    <property type="project" value="InterPro"/>
</dbReference>
<gene>
    <name evidence="3" type="ORF">BN138_1069</name>
</gene>
<dbReference type="EMBL" id="HF548333">
    <property type="protein sequence ID" value="CCO21881.1"/>
    <property type="molecule type" value="Genomic_DNA"/>
</dbReference>
<dbReference type="NCBIfam" id="NF038041">
    <property type="entry name" value="fim_Mfa1_fam"/>
    <property type="match status" value="1"/>
</dbReference>
<dbReference type="InterPro" id="IPR029141">
    <property type="entry name" value="FimA_N"/>
</dbReference>
<reference evidence="3" key="2">
    <citation type="journal article" date="2013" name="Biotechnol. Biofuels">
        <title>Mining for hemicellulases in the fungus-growing termite Pseudacanthotermes militaris using functional metagenomics.</title>
        <authorList>
            <person name="Bastien G."/>
            <person name="Arnal G."/>
            <person name="Bozonnet S."/>
            <person name="Laguerre S."/>
            <person name="Ferreira F."/>
            <person name="Faure R."/>
            <person name="Henrissat B."/>
            <person name="Lefevre F."/>
            <person name="Robe P."/>
            <person name="Bouchez O."/>
            <person name="Noirot C."/>
            <person name="Dumon C."/>
            <person name="O'Donohue M."/>
        </authorList>
    </citation>
    <scope>NUCLEOTIDE SEQUENCE</scope>
</reference>
<evidence type="ECO:0000259" key="1">
    <source>
        <dbReference type="Pfam" id="PF06321"/>
    </source>
</evidence>
<accession>S0DGS1</accession>
<protein>
    <recommendedName>
        <fullName evidence="4">Fimbrial subunit protein C-terminal domain-containing protein</fullName>
    </recommendedName>
</protein>
<name>S0DGS1_9ZZZZ</name>
<evidence type="ECO:0008006" key="4">
    <source>
        <dbReference type="Google" id="ProtNLM"/>
    </source>
</evidence>
<reference evidence="3" key="1">
    <citation type="submission" date="2012-10" db="EMBL/GenBank/DDBJ databases">
        <authorList>
            <person name="Sandrine L."/>
        </authorList>
    </citation>
    <scope>NUCLEOTIDE SEQUENCE</scope>
</reference>
<dbReference type="AlphaFoldDB" id="S0DGS1"/>
<dbReference type="Gene3D" id="2.60.40.3690">
    <property type="match status" value="1"/>
</dbReference>
<organism evidence="3">
    <name type="scientific">termite gut metagenome</name>
    <dbReference type="NCBI Taxonomy" id="433724"/>
    <lineage>
        <taxon>unclassified sequences</taxon>
        <taxon>metagenomes</taxon>
        <taxon>organismal metagenomes</taxon>
    </lineage>
</organism>
<dbReference type="Gene3D" id="1.10.20.150">
    <property type="match status" value="1"/>
</dbReference>
<feature type="domain" description="Minor fimbrium subunit Mfa1 C-terminal" evidence="2">
    <location>
        <begin position="430"/>
        <end position="514"/>
    </location>
</feature>
<dbReference type="Gene3D" id="2.60.40.2580">
    <property type="match status" value="1"/>
</dbReference>
<evidence type="ECO:0000259" key="2">
    <source>
        <dbReference type="Pfam" id="PF15495"/>
    </source>
</evidence>